<keyword evidence="1" id="KW-0472">Membrane</keyword>
<reference evidence="3" key="1">
    <citation type="journal article" date="2019" name="Int. J. Syst. Evol. Microbiol.">
        <title>The Global Catalogue of Microorganisms (GCM) 10K type strain sequencing project: providing services to taxonomists for standard genome sequencing and annotation.</title>
        <authorList>
            <consortium name="The Broad Institute Genomics Platform"/>
            <consortium name="The Broad Institute Genome Sequencing Center for Infectious Disease"/>
            <person name="Wu L."/>
            <person name="Ma J."/>
        </authorList>
    </citation>
    <scope>NUCLEOTIDE SEQUENCE [LARGE SCALE GENOMIC DNA]</scope>
    <source>
        <strain evidence="3">NBRC 108565</strain>
    </source>
</reference>
<gene>
    <name evidence="2" type="ORF">GCM10025865_01330</name>
</gene>
<evidence type="ECO:0000256" key="1">
    <source>
        <dbReference type="SAM" id="Phobius"/>
    </source>
</evidence>
<sequence>MSWFTENVDGAALATALTAICSLLVAFVHRRGRGDRDDEAPRVMQGQAVDAPLTLESYLKSRNAELEAEVTAERAGKERAWRQRDAAYSLLRANGIPVPDPDL</sequence>
<dbReference type="EMBL" id="AP027729">
    <property type="protein sequence ID" value="BDZ40834.1"/>
    <property type="molecule type" value="Genomic_DNA"/>
</dbReference>
<proteinExistence type="predicted"/>
<organism evidence="2 3">
    <name type="scientific">Paraoerskovia sediminicola</name>
    <dbReference type="NCBI Taxonomy" id="1138587"/>
    <lineage>
        <taxon>Bacteria</taxon>
        <taxon>Bacillati</taxon>
        <taxon>Actinomycetota</taxon>
        <taxon>Actinomycetes</taxon>
        <taxon>Micrococcales</taxon>
        <taxon>Cellulomonadaceae</taxon>
        <taxon>Paraoerskovia</taxon>
    </lineage>
</organism>
<accession>A0ABN6X809</accession>
<dbReference type="RefSeq" id="WP_286218162.1">
    <property type="nucleotide sequence ID" value="NZ_AP027729.1"/>
</dbReference>
<evidence type="ECO:0000313" key="2">
    <source>
        <dbReference type="EMBL" id="BDZ40834.1"/>
    </source>
</evidence>
<protein>
    <submittedName>
        <fullName evidence="2">Uncharacterized protein</fullName>
    </submittedName>
</protein>
<name>A0ABN6X809_9CELL</name>
<feature type="transmembrane region" description="Helical" evidence="1">
    <location>
        <begin position="12"/>
        <end position="29"/>
    </location>
</feature>
<dbReference type="Proteomes" id="UP001321475">
    <property type="component" value="Chromosome"/>
</dbReference>
<keyword evidence="3" id="KW-1185">Reference proteome</keyword>
<keyword evidence="1" id="KW-0812">Transmembrane</keyword>
<keyword evidence="1" id="KW-1133">Transmembrane helix</keyword>
<evidence type="ECO:0000313" key="3">
    <source>
        <dbReference type="Proteomes" id="UP001321475"/>
    </source>
</evidence>